<feature type="region of interest" description="Disordered" evidence="5">
    <location>
        <begin position="1137"/>
        <end position="1414"/>
    </location>
</feature>
<feature type="domain" description="SET" evidence="6">
    <location>
        <begin position="979"/>
        <end position="1108"/>
    </location>
</feature>
<feature type="region of interest" description="Disordered" evidence="5">
    <location>
        <begin position="1869"/>
        <end position="1951"/>
    </location>
</feature>
<reference evidence="7" key="1">
    <citation type="journal article" date="2020" name="J Insects Food Feed">
        <title>The yellow mealworm (Tenebrio molitor) genome: a resource for the emerging insects as food and feed industry.</title>
        <authorList>
            <person name="Eriksson T."/>
            <person name="Andere A."/>
            <person name="Kelstrup H."/>
            <person name="Emery V."/>
            <person name="Picard C."/>
        </authorList>
    </citation>
    <scope>NUCLEOTIDE SEQUENCE</scope>
    <source>
        <strain evidence="7">Stoneville</strain>
        <tissue evidence="7">Whole head</tissue>
    </source>
</reference>
<feature type="compositionally biased region" description="Low complexity" evidence="5">
    <location>
        <begin position="1769"/>
        <end position="1779"/>
    </location>
</feature>
<feature type="compositionally biased region" description="Basic residues" evidence="5">
    <location>
        <begin position="900"/>
        <end position="918"/>
    </location>
</feature>
<keyword evidence="8" id="KW-1185">Reference proteome</keyword>
<dbReference type="SMART" id="SM00317">
    <property type="entry name" value="SET"/>
    <property type="match status" value="1"/>
</dbReference>
<evidence type="ECO:0000256" key="4">
    <source>
        <dbReference type="ARBA" id="ARBA00022853"/>
    </source>
</evidence>
<evidence type="ECO:0000256" key="3">
    <source>
        <dbReference type="ARBA" id="ARBA00022833"/>
    </source>
</evidence>
<dbReference type="InterPro" id="IPR001214">
    <property type="entry name" value="SET_dom"/>
</dbReference>
<feature type="region of interest" description="Disordered" evidence="5">
    <location>
        <begin position="843"/>
        <end position="935"/>
    </location>
</feature>
<reference evidence="7" key="2">
    <citation type="submission" date="2021-08" db="EMBL/GenBank/DDBJ databases">
        <authorList>
            <person name="Eriksson T."/>
        </authorList>
    </citation>
    <scope>NUCLEOTIDE SEQUENCE</scope>
    <source>
        <strain evidence="7">Stoneville</strain>
        <tissue evidence="7">Whole head</tissue>
    </source>
</reference>
<evidence type="ECO:0000256" key="5">
    <source>
        <dbReference type="SAM" id="MobiDB-lite"/>
    </source>
</evidence>
<dbReference type="InterPro" id="IPR019786">
    <property type="entry name" value="Zinc_finger_PHD-type_CS"/>
</dbReference>
<feature type="compositionally biased region" description="Polar residues" evidence="5">
    <location>
        <begin position="655"/>
        <end position="671"/>
    </location>
</feature>
<evidence type="ECO:0000313" key="8">
    <source>
        <dbReference type="Proteomes" id="UP000719412"/>
    </source>
</evidence>
<feature type="region of interest" description="Disordered" evidence="5">
    <location>
        <begin position="648"/>
        <end position="696"/>
    </location>
</feature>
<dbReference type="GO" id="GO:0006325">
    <property type="term" value="P:chromatin organization"/>
    <property type="evidence" value="ECO:0007669"/>
    <property type="project" value="UniProtKB-KW"/>
</dbReference>
<organism evidence="7 8">
    <name type="scientific">Tenebrio molitor</name>
    <name type="common">Yellow mealworm beetle</name>
    <dbReference type="NCBI Taxonomy" id="7067"/>
    <lineage>
        <taxon>Eukaryota</taxon>
        <taxon>Metazoa</taxon>
        <taxon>Ecdysozoa</taxon>
        <taxon>Arthropoda</taxon>
        <taxon>Hexapoda</taxon>
        <taxon>Insecta</taxon>
        <taxon>Pterygota</taxon>
        <taxon>Neoptera</taxon>
        <taxon>Endopterygota</taxon>
        <taxon>Coleoptera</taxon>
        <taxon>Polyphaga</taxon>
        <taxon>Cucujiformia</taxon>
        <taxon>Tenebrionidae</taxon>
        <taxon>Tenebrio</taxon>
    </lineage>
</organism>
<dbReference type="GO" id="GO:0070210">
    <property type="term" value="C:Rpd3L-Expanded complex"/>
    <property type="evidence" value="ECO:0007669"/>
    <property type="project" value="TreeGrafter"/>
</dbReference>
<feature type="compositionally biased region" description="Basic residues" evidence="5">
    <location>
        <begin position="1345"/>
        <end position="1354"/>
    </location>
</feature>
<keyword evidence="4" id="KW-0156">Chromatin regulator</keyword>
<dbReference type="Proteomes" id="UP000719412">
    <property type="component" value="Unassembled WGS sequence"/>
</dbReference>
<feature type="region of interest" description="Disordered" evidence="5">
    <location>
        <begin position="1428"/>
        <end position="1453"/>
    </location>
</feature>
<feature type="compositionally biased region" description="Basic and acidic residues" evidence="5">
    <location>
        <begin position="1293"/>
        <end position="1302"/>
    </location>
</feature>
<feature type="region of interest" description="Disordered" evidence="5">
    <location>
        <begin position="712"/>
        <end position="749"/>
    </location>
</feature>
<dbReference type="SUPFAM" id="SSF57903">
    <property type="entry name" value="FYVE/PHD zinc finger"/>
    <property type="match status" value="1"/>
</dbReference>
<name>A0A8J6LAS5_TENMO</name>
<sequence length="2011" mass="222244">MLVFTSTFLELYAIYANLRIDYEFQSSRHKPKISEMRCNAAVLLLSWAPFPPAHARPRRVHAAVQEQTFYEHIVLNVKNALRWNPIHPKFAFFGLFQLEMRDFVHKCQKFRDLNVTVGNYAKKTNAINCVLIDLETEAVLEEGGGGDTAFVPLTNQDGLTCDTQEETMSVCLDTSSVLANQVSTSTATSISDEATIASQSSNDQAEASPQQPTPVRTIAKLPSTGNATLSKASLITVLNTPLGNVKTLCVTPAVSSNATGQFTVVNSATSLNVANSTVKPQTITLINTPVTVVKTISPNVEKSVADVVPNSSNVVAAATASVPALIENRGHNVFVKNTACAENVAVAAQDVPQSHKLLTANNFPTNNVLTTAISVNDVNVQKTANGQRNKVKILSNVLMPGTSQGASNIVLSKPSNVQQRYVSRQKVLGANNGATTKYLNKPPNNLINKQSVNMINKQQPSQRVLYPTHKSQIKTLPPVNNYLHGKPPGIKTLPPHSKGVPGQVQRTGSGLRTIPPQRPQKIANKPNYIGKHAVQAQKLKQPHKLKNLKPNQVYNSYHNAGVQEKQMTFNQALTAEIIETLSNKSGNMGSSYPNKNYESLPPRYENAYYPPDIKPTFSSEQAKPMEERNKSGLDLIYQAVLLDHNYNATLPPESPNRSIPTSTSSQMNGVSGCSMYSPGSGKRRTLSTSNPISSSTSLSTLSAVASNSNSVIGLQDEDAASDISDGSDRKQDTEGEETDTAPEAEAVNNEDQFGDYVTRCICGFIHDDGYMIECDRCKVWQHVQCVVKNKQVPDEYLCEVCDPHKHIDRQKARLAQQQWLRDRQFTDPKLRKDTKLKEVFKHKETLSDSDTSDGEHTGHNNNIIGKGRPNLVNRRKSDNHPKGGCARQRRDSAKETAQRRPIKKRERKVVKRKTKAQLKNHSDDENHESASSTHLPQLRQWIENYEEAVTNHYSPELRARISSIRVNGAHTDLSVQFDPSVHKCRVHTQPLTELKYLVSTVHLPPNSPVIELRGKYMLSAQHRNSGSTFNTRQHAQRPGPFLFFYRLHKDNTEVCVDTRTYGNSARFIRRSCKPNAELRHSIVKGVLHLYIVTIANVEKNVELTIKHESHDLAAIGTTHIACACGNIDECTVNRTTIKKNGDSTDLHKKRRGRRTTSMSLSSEPEIPPTKPKKESIVQPPASPVASVKPEEEEEEEEEIKTEPEEAVKSEPEEVKPEVKEEVIEPVEEKPLPDVKEVKVKEEEVKVTPPPSTTPPIATRRSSSHHKVEKEEVKEPEVKEECSPPTEKNKNKKLSREERKLEAILRAIAQMEKADQRKQEHQAKQAHRRESEPGPGKDEDKVEPKLKRKRRKGRARTSSTNTPTNRRNRLNSTDSYLTSGDETLLSPHDNAPVNRPSMKDNDYKENTQGNQQNCAEKDVGLLLALSNGEKANKSPPRETDSNSNSAQSSPETHLSSACLLVQAAVEPMEQGFKFPKTKKVLMNEWLNKVPEPVHSASSISPSSLTPHINTSTDYDSNVGFYTPGKSLVALAQVASFCDTNVQPRGNAKKRWLRQAISEDQCDSPSGRPESPPISETIAPPKKRRLPRESLSNDITPPSTPTSLAPSASNNERQAPVQEGCVEIVYSGADEDSPTQAIEPDAVLEERVAEMKEEFSNCIVPPLQEAVSPTVSRSEMPSVTCLMDPRLSRDHHHIFSNSDHLVGTVEKTLSILGFEERKPEPITPAKRKLSITEYRQRKKLNNNDKTSIEEPVSTEENNSSESFKPLRPRSDSTSSCTSITSSDDEAPSLELSGKAPSAFNSEPTELERQRETTALRMKKVLGIAVDDESRKPGKLLPIQLGHSLLPTFPSALDVEAILNCELPPVVKTMPPSPNFPIPGSCDATGPKSSPGESAPPNPASKSPVGFVPPPEHEPAEAECEENEEKENDDGVQPNMFYTPDEEERGTDENAQGGYEEIDSVDYVPPFNNPIYPNDSNFTSYASVLDEEGRYEGRNPSPPPDLGTGNTPYPGQQT</sequence>
<feature type="region of interest" description="Disordered" evidence="5">
    <location>
        <begin position="490"/>
        <end position="524"/>
    </location>
</feature>
<feature type="compositionally biased region" description="Basic and acidic residues" evidence="5">
    <location>
        <begin position="1429"/>
        <end position="1439"/>
    </location>
</feature>
<feature type="compositionally biased region" description="Acidic residues" evidence="5">
    <location>
        <begin position="1190"/>
        <end position="1199"/>
    </location>
</feature>
<dbReference type="SMART" id="SM00249">
    <property type="entry name" value="PHD"/>
    <property type="match status" value="1"/>
</dbReference>
<dbReference type="InterPro" id="IPR001965">
    <property type="entry name" value="Znf_PHD"/>
</dbReference>
<keyword evidence="1" id="KW-0479">Metal-binding</keyword>
<feature type="compositionally biased region" description="Basic and acidic residues" evidence="5">
    <location>
        <begin position="1265"/>
        <end position="1281"/>
    </location>
</feature>
<feature type="compositionally biased region" description="Polar residues" evidence="5">
    <location>
        <begin position="193"/>
        <end position="214"/>
    </location>
</feature>
<dbReference type="Gene3D" id="2.170.270.10">
    <property type="entry name" value="SET domain"/>
    <property type="match status" value="1"/>
</dbReference>
<dbReference type="Pfam" id="PF00856">
    <property type="entry name" value="SET"/>
    <property type="match status" value="1"/>
</dbReference>
<dbReference type="Pfam" id="PF20826">
    <property type="entry name" value="PHD_5"/>
    <property type="match status" value="1"/>
</dbReference>
<dbReference type="CDD" id="cd10529">
    <property type="entry name" value="SET_SETD5-like"/>
    <property type="match status" value="1"/>
</dbReference>
<comment type="caution">
    <text evidence="7">The sequence shown here is derived from an EMBL/GenBank/DDBJ whole genome shotgun (WGS) entry which is preliminary data.</text>
</comment>
<feature type="compositionally biased region" description="Basic and acidic residues" evidence="5">
    <location>
        <begin position="1200"/>
        <end position="1245"/>
    </location>
</feature>
<proteinExistence type="predicted"/>
<dbReference type="PANTHER" id="PTHR46462:SF3">
    <property type="entry name" value="UPSET, ISOFORM A"/>
    <property type="match status" value="1"/>
</dbReference>
<dbReference type="InterPro" id="IPR011011">
    <property type="entry name" value="Znf_FYVE_PHD"/>
</dbReference>
<dbReference type="PROSITE" id="PS01359">
    <property type="entry name" value="ZF_PHD_1"/>
    <property type="match status" value="1"/>
</dbReference>
<dbReference type="GO" id="GO:0008757">
    <property type="term" value="F:S-adenosylmethionine-dependent methyltransferase activity"/>
    <property type="evidence" value="ECO:0007669"/>
    <property type="project" value="UniProtKB-ARBA"/>
</dbReference>
<dbReference type="InterPro" id="IPR013083">
    <property type="entry name" value="Znf_RING/FYVE/PHD"/>
</dbReference>
<feature type="compositionally biased region" description="Basic and acidic residues" evidence="5">
    <location>
        <begin position="888"/>
        <end position="898"/>
    </location>
</feature>
<feature type="region of interest" description="Disordered" evidence="5">
    <location>
        <begin position="193"/>
        <end position="215"/>
    </location>
</feature>
<evidence type="ECO:0000256" key="1">
    <source>
        <dbReference type="ARBA" id="ARBA00022723"/>
    </source>
</evidence>
<dbReference type="InterPro" id="IPR046341">
    <property type="entry name" value="SET_dom_sf"/>
</dbReference>
<feature type="compositionally biased region" description="Low complexity" evidence="5">
    <location>
        <begin position="686"/>
        <end position="696"/>
    </location>
</feature>
<feature type="compositionally biased region" description="Low complexity" evidence="5">
    <location>
        <begin position="1355"/>
        <end position="1372"/>
    </location>
</feature>
<dbReference type="SUPFAM" id="SSF82199">
    <property type="entry name" value="SET domain"/>
    <property type="match status" value="1"/>
</dbReference>
<accession>A0A8J6LAS5</accession>
<feature type="compositionally biased region" description="Basic and acidic residues" evidence="5">
    <location>
        <begin position="1311"/>
        <end position="1344"/>
    </location>
</feature>
<dbReference type="GO" id="GO:0008276">
    <property type="term" value="F:protein methyltransferase activity"/>
    <property type="evidence" value="ECO:0007669"/>
    <property type="project" value="UniProtKB-ARBA"/>
</dbReference>
<dbReference type="GO" id="GO:0034967">
    <property type="term" value="C:Set3 complex"/>
    <property type="evidence" value="ECO:0007669"/>
    <property type="project" value="TreeGrafter"/>
</dbReference>
<feature type="compositionally biased region" description="Polar residues" evidence="5">
    <location>
        <begin position="1440"/>
        <end position="1453"/>
    </location>
</feature>
<dbReference type="Gene3D" id="3.30.40.10">
    <property type="entry name" value="Zinc/RING finger domain, C3HC4 (zinc finger)"/>
    <property type="match status" value="1"/>
</dbReference>
<dbReference type="GO" id="GO:0008270">
    <property type="term" value="F:zinc ion binding"/>
    <property type="evidence" value="ECO:0007669"/>
    <property type="project" value="UniProtKB-KW"/>
</dbReference>
<dbReference type="PROSITE" id="PS50280">
    <property type="entry name" value="SET"/>
    <property type="match status" value="1"/>
</dbReference>
<feature type="compositionally biased region" description="Acidic residues" evidence="5">
    <location>
        <begin position="1914"/>
        <end position="1927"/>
    </location>
</feature>
<dbReference type="PANTHER" id="PTHR46462">
    <property type="entry name" value="UPSET, ISOFORM A"/>
    <property type="match status" value="1"/>
</dbReference>
<dbReference type="EMBL" id="JABDTM020025269">
    <property type="protein sequence ID" value="KAH0813442.1"/>
    <property type="molecule type" value="Genomic_DNA"/>
</dbReference>
<dbReference type="CDD" id="cd15550">
    <property type="entry name" value="PHD_MLL5"/>
    <property type="match status" value="1"/>
</dbReference>
<keyword evidence="3" id="KW-0862">Zinc</keyword>
<gene>
    <name evidence="7" type="ORF">GEV33_009350</name>
</gene>
<keyword evidence="2" id="KW-0863">Zinc-finger</keyword>
<evidence type="ECO:0000259" key="6">
    <source>
        <dbReference type="PROSITE" id="PS50280"/>
    </source>
</evidence>
<protein>
    <recommendedName>
        <fullName evidence="6">SET domain-containing protein</fullName>
    </recommendedName>
</protein>
<feature type="compositionally biased region" description="Polar residues" evidence="5">
    <location>
        <begin position="2001"/>
        <end position="2011"/>
    </location>
</feature>
<evidence type="ECO:0000313" key="7">
    <source>
        <dbReference type="EMBL" id="KAH0813442.1"/>
    </source>
</evidence>
<feature type="region of interest" description="Disordered" evidence="5">
    <location>
        <begin position="1983"/>
        <end position="2011"/>
    </location>
</feature>
<dbReference type="GO" id="GO:0006355">
    <property type="term" value="P:regulation of DNA-templated transcription"/>
    <property type="evidence" value="ECO:0007669"/>
    <property type="project" value="TreeGrafter"/>
</dbReference>
<feature type="region of interest" description="Disordered" evidence="5">
    <location>
        <begin position="1721"/>
        <end position="1807"/>
    </location>
</feature>
<feature type="region of interest" description="Disordered" evidence="5">
    <location>
        <begin position="1555"/>
        <end position="1613"/>
    </location>
</feature>
<dbReference type="GO" id="GO:0008170">
    <property type="term" value="F:N-methyltransferase activity"/>
    <property type="evidence" value="ECO:0007669"/>
    <property type="project" value="UniProtKB-ARBA"/>
</dbReference>
<evidence type="ECO:0000256" key="2">
    <source>
        <dbReference type="ARBA" id="ARBA00022771"/>
    </source>
</evidence>